<dbReference type="GO" id="GO:0141164">
    <property type="term" value="P:mitochondrial protein quality control"/>
    <property type="evidence" value="ECO:0007669"/>
    <property type="project" value="UniProtKB-ARBA"/>
</dbReference>
<dbReference type="GO" id="GO:0007005">
    <property type="term" value="P:mitochondrion organization"/>
    <property type="evidence" value="ECO:0007669"/>
    <property type="project" value="TreeGrafter"/>
</dbReference>
<accession>A0AAW0YY08</accession>
<evidence type="ECO:0000256" key="5">
    <source>
        <dbReference type="ARBA" id="ARBA00010550"/>
    </source>
</evidence>
<evidence type="ECO:0000256" key="7">
    <source>
        <dbReference type="ARBA" id="ARBA00022723"/>
    </source>
</evidence>
<feature type="compositionally biased region" description="Polar residues" evidence="15">
    <location>
        <begin position="1171"/>
        <end position="1180"/>
    </location>
</feature>
<feature type="region of interest" description="Disordered" evidence="15">
    <location>
        <begin position="475"/>
        <end position="499"/>
    </location>
</feature>
<evidence type="ECO:0000313" key="19">
    <source>
        <dbReference type="Proteomes" id="UP001388673"/>
    </source>
</evidence>
<evidence type="ECO:0000256" key="1">
    <source>
        <dbReference type="ARBA" id="ARBA00001947"/>
    </source>
</evidence>
<comment type="caution">
    <text evidence="18">The sequence shown here is derived from an EMBL/GenBank/DDBJ whole genome shotgun (WGS) entry which is preliminary data.</text>
</comment>
<keyword evidence="12" id="KW-0482">Metalloprotease</keyword>
<evidence type="ECO:0000256" key="6">
    <source>
        <dbReference type="ARBA" id="ARBA00022670"/>
    </source>
</evidence>
<feature type="region of interest" description="Disordered" evidence="15">
    <location>
        <begin position="1171"/>
        <end position="1199"/>
    </location>
</feature>
<dbReference type="InterPro" id="IPR027417">
    <property type="entry name" value="P-loop_NTPase"/>
</dbReference>
<evidence type="ECO:0000256" key="8">
    <source>
        <dbReference type="ARBA" id="ARBA00022741"/>
    </source>
</evidence>
<dbReference type="NCBIfam" id="TIGR01241">
    <property type="entry name" value="FtsH_fam"/>
    <property type="match status" value="1"/>
</dbReference>
<comment type="subcellular location">
    <subcellularLocation>
        <location evidence="3">Membrane</location>
    </subcellularLocation>
    <subcellularLocation>
        <location evidence="2">Mitochondrion</location>
    </subcellularLocation>
</comment>
<dbReference type="GO" id="GO:0005743">
    <property type="term" value="C:mitochondrial inner membrane"/>
    <property type="evidence" value="ECO:0007669"/>
    <property type="project" value="TreeGrafter"/>
</dbReference>
<feature type="compositionally biased region" description="Low complexity" evidence="15">
    <location>
        <begin position="601"/>
        <end position="630"/>
    </location>
</feature>
<evidence type="ECO:0000313" key="18">
    <source>
        <dbReference type="EMBL" id="KAK8850662.1"/>
    </source>
</evidence>
<evidence type="ECO:0000256" key="10">
    <source>
        <dbReference type="ARBA" id="ARBA00022833"/>
    </source>
</evidence>
<dbReference type="InterPro" id="IPR000642">
    <property type="entry name" value="Peptidase_M41"/>
</dbReference>
<protein>
    <recommendedName>
        <fullName evidence="17">AAA+ ATPase domain-containing protein</fullName>
    </recommendedName>
</protein>
<dbReference type="Pfam" id="PF17862">
    <property type="entry name" value="AAA_lid_3"/>
    <property type="match status" value="1"/>
</dbReference>
<dbReference type="InterPro" id="IPR003959">
    <property type="entry name" value="ATPase_AAA_core"/>
</dbReference>
<dbReference type="FunFam" id="1.20.58.760:FF:000002">
    <property type="entry name" value="ATP-dependent zinc metalloprotease FtsH"/>
    <property type="match status" value="1"/>
</dbReference>
<evidence type="ECO:0000256" key="11">
    <source>
        <dbReference type="ARBA" id="ARBA00022840"/>
    </source>
</evidence>
<dbReference type="GO" id="GO:0004222">
    <property type="term" value="F:metalloendopeptidase activity"/>
    <property type="evidence" value="ECO:0007669"/>
    <property type="project" value="InterPro"/>
</dbReference>
<feature type="compositionally biased region" description="Polar residues" evidence="15">
    <location>
        <begin position="648"/>
        <end position="657"/>
    </location>
</feature>
<evidence type="ECO:0000256" key="12">
    <source>
        <dbReference type="ARBA" id="ARBA00023049"/>
    </source>
</evidence>
<dbReference type="SUPFAM" id="SSF52540">
    <property type="entry name" value="P-loop containing nucleoside triphosphate hydrolases"/>
    <property type="match status" value="1"/>
</dbReference>
<feature type="compositionally biased region" description="Pro residues" evidence="15">
    <location>
        <begin position="483"/>
        <end position="492"/>
    </location>
</feature>
<dbReference type="Gene3D" id="1.10.8.60">
    <property type="match status" value="1"/>
</dbReference>
<evidence type="ECO:0000256" key="14">
    <source>
        <dbReference type="ARBA" id="ARBA00023136"/>
    </source>
</evidence>
<comment type="cofactor">
    <cofactor evidence="1">
        <name>Zn(2+)</name>
        <dbReference type="ChEBI" id="CHEBI:29105"/>
    </cofactor>
</comment>
<keyword evidence="11" id="KW-0067">ATP-binding</keyword>
<dbReference type="GO" id="GO:0046872">
    <property type="term" value="F:metal ion binding"/>
    <property type="evidence" value="ECO:0007669"/>
    <property type="project" value="UniProtKB-KW"/>
</dbReference>
<dbReference type="InterPro" id="IPR041569">
    <property type="entry name" value="AAA_lid_3"/>
</dbReference>
<dbReference type="CDD" id="cd19501">
    <property type="entry name" value="RecA-like_FtsH"/>
    <property type="match status" value="1"/>
</dbReference>
<evidence type="ECO:0000256" key="9">
    <source>
        <dbReference type="ARBA" id="ARBA00022801"/>
    </source>
</evidence>
<dbReference type="AlphaFoldDB" id="A0AAW0YY08"/>
<sequence>MRLKQTIELISILTQPLLFTSAIRPTYVTSDTTSTLTLNDVLISPPPISPTLRPRQDSTEVNIGDATTSQVIPVETITVWVTPDAADVDSTAIATTSYKLTTATTPIPLAETIGLIMPNPWQPLYTELNYTFGFVDAVPRPAPTFGGWIRQVQPLLILPNYTIDVLPSSGTDDPTSVQAIPVGSDGLCGATAENYAIGYPFQFLSPGWYMFVLNQTYMQANVTSQNQCSNPILQERSFFSTMTFSIAARPTLRPGPVSPASPYTVWAGVSTSLPGDLPINPQPTTGGQRLGIALGVAGGILGLALIVAVMWWVRKKRRMESETLAFSRLKPEEQQAFLRDNPTSFLNPNHPRNAIRNGNQGPPGPPGSMAYAIWYSQQAWNNQVLLRQDPSVWGNYMPAPRMASGGQPWLQEHSAPMATRPMQVRGLDLLLTSKFTGFRCRAERATVRSVYSTLKRQPPLPCHRSIHSTPGRLAIFGSSTPASPTPGHPSPPSDAVDPDRPLTPFQARIAALETAAQANKEDVTAQLVLLRELLEGGQVGSLAAYYEGVALAENGSGSKALLRSEEGWRIYMEALARNGRLGDVVNMVRRRDRLLAGSGTGTTTASESTSNPTPSPDPMISSSIMSDISPTPTPSSTPPPATLPKPSFATSLLNPTVSASSTASSAQAQTGSPLNPIYVQMAPPTPQMNAWRAVRWVAGFLLWGFVILTVMSMVMENTGLLKAGPGPVEFEPEEGKVVKFSDVHGVEEAKAELEEIVEFLKNSEKFSTLGGKLPKGVLLTGPPGTGKTMLARAVAGEAEVPFLFASGSSFDEMFVGVGAKRVRELFAAARKKAPAIVFIDELDAIGSKRSAKDQHYMKQTLNQLLVELDGFEQSEGVIIIAATNFPESLDKALTRPGRFDRHVVVGLPDVRGRIEILKHHMADVQFDVEVDPSIIARGCPGMSGADLQNLVNQAAVKASRDGSNRVQLKHFEWAKDRILMGAERRSHYVTEESKRATAYHEGGHALVALHTPGAMPLHKVTIMPRGQALGITFQLPEQDKDSYTRREYNAMIDVALGGRAAEEMIFGHDDVTSGCSSDLQRATDVAARMIRNYGFSEKVGLVAHGDEESVYLSGKKKDEIESEIRSFLDKGMSRTANLLKTHEKELHTLAEALVEYETLSLDEVKQVLQGQKLSRPTTEGESLVGEAEREGKGAIVEGI</sequence>
<dbReference type="KEGG" id="kne:92181840"/>
<proteinExistence type="inferred from homology"/>
<name>A0AAW0YY08_9TREE</name>
<keyword evidence="7" id="KW-0479">Metal-binding</keyword>
<dbReference type="PANTHER" id="PTHR23076:SF97">
    <property type="entry name" value="ATP-DEPENDENT ZINC METALLOPROTEASE YME1L1"/>
    <property type="match status" value="1"/>
</dbReference>
<evidence type="ECO:0000256" key="13">
    <source>
        <dbReference type="ARBA" id="ARBA00023128"/>
    </source>
</evidence>
<keyword evidence="13" id="KW-0496">Mitochondrion</keyword>
<keyword evidence="16" id="KW-0812">Transmembrane</keyword>
<gene>
    <name evidence="18" type="ORF">IAR55_004582</name>
</gene>
<evidence type="ECO:0000256" key="3">
    <source>
        <dbReference type="ARBA" id="ARBA00004370"/>
    </source>
</evidence>
<feature type="region of interest" description="Disordered" evidence="15">
    <location>
        <begin position="595"/>
        <end position="671"/>
    </location>
</feature>
<organism evidence="18 19">
    <name type="scientific">Kwoniella newhampshirensis</name>
    <dbReference type="NCBI Taxonomy" id="1651941"/>
    <lineage>
        <taxon>Eukaryota</taxon>
        <taxon>Fungi</taxon>
        <taxon>Dikarya</taxon>
        <taxon>Basidiomycota</taxon>
        <taxon>Agaricomycotina</taxon>
        <taxon>Tremellomycetes</taxon>
        <taxon>Tremellales</taxon>
        <taxon>Cryptococcaceae</taxon>
        <taxon>Kwoniella</taxon>
    </lineage>
</organism>
<keyword evidence="16" id="KW-1133">Transmembrane helix</keyword>
<keyword evidence="6" id="KW-0645">Protease</keyword>
<evidence type="ECO:0000256" key="15">
    <source>
        <dbReference type="SAM" id="MobiDB-lite"/>
    </source>
</evidence>
<dbReference type="InterPro" id="IPR037219">
    <property type="entry name" value="Peptidase_M41-like"/>
</dbReference>
<dbReference type="InterPro" id="IPR003960">
    <property type="entry name" value="ATPase_AAA_CS"/>
</dbReference>
<dbReference type="GO" id="GO:0016887">
    <property type="term" value="F:ATP hydrolysis activity"/>
    <property type="evidence" value="ECO:0007669"/>
    <property type="project" value="InterPro"/>
</dbReference>
<dbReference type="RefSeq" id="XP_066802093.1">
    <property type="nucleotide sequence ID" value="XM_066947679.1"/>
</dbReference>
<dbReference type="SUPFAM" id="SSF140990">
    <property type="entry name" value="FtsH protease domain-like"/>
    <property type="match status" value="1"/>
</dbReference>
<evidence type="ECO:0000256" key="16">
    <source>
        <dbReference type="SAM" id="Phobius"/>
    </source>
</evidence>
<reference evidence="18 19" key="1">
    <citation type="journal article" date="2024" name="bioRxiv">
        <title>Comparative genomics of Cryptococcus and Kwoniella reveals pathogenesis evolution and contrasting karyotype dynamics via intercentromeric recombination or chromosome fusion.</title>
        <authorList>
            <person name="Coelho M.A."/>
            <person name="David-Palma M."/>
            <person name="Shea T."/>
            <person name="Bowers K."/>
            <person name="McGinley-Smith S."/>
            <person name="Mohammad A.W."/>
            <person name="Gnirke A."/>
            <person name="Yurkov A.M."/>
            <person name="Nowrousian M."/>
            <person name="Sun S."/>
            <person name="Cuomo C.A."/>
            <person name="Heitman J."/>
        </authorList>
    </citation>
    <scope>NUCLEOTIDE SEQUENCE [LARGE SCALE GENOMIC DNA]</scope>
    <source>
        <strain evidence="18 19">CBS 13917</strain>
    </source>
</reference>
<dbReference type="SMART" id="SM00382">
    <property type="entry name" value="AAA"/>
    <property type="match status" value="1"/>
</dbReference>
<dbReference type="Gene3D" id="3.40.50.300">
    <property type="entry name" value="P-loop containing nucleotide triphosphate hydrolases"/>
    <property type="match status" value="1"/>
</dbReference>
<evidence type="ECO:0000259" key="17">
    <source>
        <dbReference type="SMART" id="SM00382"/>
    </source>
</evidence>
<dbReference type="PROSITE" id="PS00674">
    <property type="entry name" value="AAA"/>
    <property type="match status" value="1"/>
</dbReference>
<evidence type="ECO:0000256" key="2">
    <source>
        <dbReference type="ARBA" id="ARBA00004173"/>
    </source>
</evidence>
<feature type="compositionally biased region" description="Low complexity" evidence="15">
    <location>
        <begin position="658"/>
        <end position="670"/>
    </location>
</feature>
<dbReference type="Gene3D" id="1.20.58.760">
    <property type="entry name" value="Peptidase M41"/>
    <property type="match status" value="1"/>
</dbReference>
<dbReference type="InterPro" id="IPR005936">
    <property type="entry name" value="FtsH"/>
</dbReference>
<dbReference type="PANTHER" id="PTHR23076">
    <property type="entry name" value="METALLOPROTEASE M41 FTSH"/>
    <property type="match status" value="1"/>
</dbReference>
<dbReference type="EMBL" id="JBCAWK010000008">
    <property type="protein sequence ID" value="KAK8850662.1"/>
    <property type="molecule type" value="Genomic_DNA"/>
</dbReference>
<dbReference type="Pfam" id="PF00004">
    <property type="entry name" value="AAA"/>
    <property type="match status" value="1"/>
</dbReference>
<dbReference type="HAMAP" id="MF_01458">
    <property type="entry name" value="FtsH"/>
    <property type="match status" value="1"/>
</dbReference>
<dbReference type="FunFam" id="3.40.50.300:FF:000175">
    <property type="entry name" value="ATP-dependent zinc metalloprotease FTSH 4"/>
    <property type="match status" value="1"/>
</dbReference>
<keyword evidence="14 16" id="KW-0472">Membrane</keyword>
<dbReference type="Proteomes" id="UP001388673">
    <property type="component" value="Unassembled WGS sequence"/>
</dbReference>
<dbReference type="Pfam" id="PF01434">
    <property type="entry name" value="Peptidase_M41"/>
    <property type="match status" value="1"/>
</dbReference>
<feature type="transmembrane region" description="Helical" evidence="16">
    <location>
        <begin position="290"/>
        <end position="313"/>
    </location>
</feature>
<feature type="transmembrane region" description="Helical" evidence="16">
    <location>
        <begin position="696"/>
        <end position="715"/>
    </location>
</feature>
<feature type="region of interest" description="Disordered" evidence="15">
    <location>
        <begin position="341"/>
        <end position="363"/>
    </location>
</feature>
<comment type="similarity">
    <text evidence="4">In the C-terminal section; belongs to the peptidase M41 family.</text>
</comment>
<dbReference type="GO" id="GO:0004176">
    <property type="term" value="F:ATP-dependent peptidase activity"/>
    <property type="evidence" value="ECO:0007669"/>
    <property type="project" value="InterPro"/>
</dbReference>
<dbReference type="InterPro" id="IPR003593">
    <property type="entry name" value="AAA+_ATPase"/>
</dbReference>
<dbReference type="GeneID" id="92181840"/>
<feature type="compositionally biased region" description="Pro residues" evidence="15">
    <location>
        <begin position="631"/>
        <end position="643"/>
    </location>
</feature>
<feature type="domain" description="AAA+ ATPase" evidence="17">
    <location>
        <begin position="773"/>
        <end position="909"/>
    </location>
</feature>
<keyword evidence="10" id="KW-0862">Zinc</keyword>
<keyword evidence="9" id="KW-0378">Hydrolase</keyword>
<evidence type="ECO:0000256" key="4">
    <source>
        <dbReference type="ARBA" id="ARBA00010044"/>
    </source>
</evidence>
<keyword evidence="19" id="KW-1185">Reference proteome</keyword>
<comment type="similarity">
    <text evidence="5">In the N-terminal section; belongs to the AAA ATPase family.</text>
</comment>
<keyword evidence="8" id="KW-0547">Nucleotide-binding</keyword>
<dbReference type="FunFam" id="1.10.8.60:FF:000001">
    <property type="entry name" value="ATP-dependent zinc metalloprotease FtsH"/>
    <property type="match status" value="1"/>
</dbReference>
<dbReference type="GO" id="GO:0005524">
    <property type="term" value="F:ATP binding"/>
    <property type="evidence" value="ECO:0007669"/>
    <property type="project" value="UniProtKB-KW"/>
</dbReference>